<keyword evidence="3" id="KW-1185">Reference proteome</keyword>
<evidence type="ECO:0000256" key="1">
    <source>
        <dbReference type="SAM" id="MobiDB-lite"/>
    </source>
</evidence>
<gene>
    <name evidence="2" type="ORF">B9479_008198</name>
</gene>
<feature type="region of interest" description="Disordered" evidence="1">
    <location>
        <begin position="32"/>
        <end position="67"/>
    </location>
</feature>
<organism evidence="2 3">
    <name type="scientific">Cryptococcus floricola</name>
    <dbReference type="NCBI Taxonomy" id="2591691"/>
    <lineage>
        <taxon>Eukaryota</taxon>
        <taxon>Fungi</taxon>
        <taxon>Dikarya</taxon>
        <taxon>Basidiomycota</taxon>
        <taxon>Agaricomycotina</taxon>
        <taxon>Tremellomycetes</taxon>
        <taxon>Tremellales</taxon>
        <taxon>Cryptococcaceae</taxon>
        <taxon>Cryptococcus</taxon>
    </lineage>
</organism>
<comment type="caution">
    <text evidence="2">The sequence shown here is derived from an EMBL/GenBank/DDBJ whole genome shotgun (WGS) entry which is preliminary data.</text>
</comment>
<name>A0A5D3AMH1_9TREE</name>
<dbReference type="Proteomes" id="UP000322245">
    <property type="component" value="Unassembled WGS sequence"/>
</dbReference>
<protein>
    <submittedName>
        <fullName evidence="2">Uncharacterized protein</fullName>
    </submittedName>
</protein>
<sequence length="80" mass="9192">MNPLTPKFSIQSKCQNPAIKRLEDRMDKKIQDNINNGYELEPVEDDDQGDSREEDVDADDECGNLGYRGLKISKLRPRKP</sequence>
<feature type="non-terminal residue" evidence="2">
    <location>
        <position position="80"/>
    </location>
</feature>
<proteinExistence type="predicted"/>
<reference evidence="2 3" key="1">
    <citation type="submission" date="2017-05" db="EMBL/GenBank/DDBJ databases">
        <title>The Genome Sequence of Tsuchiyaea wingfieldii DSM 27421.</title>
        <authorList>
            <person name="Cuomo C."/>
            <person name="Passer A."/>
            <person name="Billmyre B."/>
            <person name="Heitman J."/>
        </authorList>
    </citation>
    <scope>NUCLEOTIDE SEQUENCE [LARGE SCALE GENOMIC DNA]</scope>
    <source>
        <strain evidence="2 3">DSM 27421</strain>
    </source>
</reference>
<dbReference type="AlphaFoldDB" id="A0A5D3AMH1"/>
<accession>A0A5D3AMH1</accession>
<evidence type="ECO:0000313" key="2">
    <source>
        <dbReference type="EMBL" id="TYJ51243.1"/>
    </source>
</evidence>
<dbReference type="EMBL" id="NIDF01000314">
    <property type="protein sequence ID" value="TYJ51243.1"/>
    <property type="molecule type" value="Genomic_DNA"/>
</dbReference>
<feature type="compositionally biased region" description="Acidic residues" evidence="1">
    <location>
        <begin position="41"/>
        <end position="62"/>
    </location>
</feature>
<evidence type="ECO:0000313" key="3">
    <source>
        <dbReference type="Proteomes" id="UP000322245"/>
    </source>
</evidence>